<proteinExistence type="predicted"/>
<evidence type="ECO:0000313" key="3">
    <source>
        <dbReference type="Proteomes" id="UP000595362"/>
    </source>
</evidence>
<keyword evidence="1" id="KW-0732">Signal</keyword>
<evidence type="ECO:0000256" key="1">
    <source>
        <dbReference type="SAM" id="SignalP"/>
    </source>
</evidence>
<evidence type="ECO:0008006" key="4">
    <source>
        <dbReference type="Google" id="ProtNLM"/>
    </source>
</evidence>
<sequence length="103" mass="11341">MLRFILFLSILLLPVAACAGDIQALEKAVIERAESDPETAEDYFISRIEAGATYEEQAVYVYGMGVAWEKRGNLVEAIHNYVAAEALGNPAATRALQRLQTPR</sequence>
<dbReference type="EMBL" id="CP066681">
    <property type="protein sequence ID" value="QQG36806.1"/>
    <property type="molecule type" value="Genomic_DNA"/>
</dbReference>
<dbReference type="Proteomes" id="UP000595362">
    <property type="component" value="Chromosome"/>
</dbReference>
<name>A0A7T5R3J0_9BACT</name>
<evidence type="ECO:0000313" key="2">
    <source>
        <dbReference type="EMBL" id="QQG36806.1"/>
    </source>
</evidence>
<protein>
    <recommendedName>
        <fullName evidence="4">Lipoprotein</fullName>
    </recommendedName>
</protein>
<feature type="signal peptide" evidence="1">
    <location>
        <begin position="1"/>
        <end position="19"/>
    </location>
</feature>
<feature type="chain" id="PRO_5032338986" description="Lipoprotein" evidence="1">
    <location>
        <begin position="20"/>
        <end position="103"/>
    </location>
</feature>
<accession>A0A7T5R3J0</accession>
<reference evidence="2 3" key="1">
    <citation type="submission" date="2020-07" db="EMBL/GenBank/DDBJ databases">
        <title>Huge and variable diversity of episymbiotic CPR bacteria and DPANN archaea in groundwater ecosystems.</title>
        <authorList>
            <person name="He C.Y."/>
            <person name="Keren R."/>
            <person name="Whittaker M."/>
            <person name="Farag I.F."/>
            <person name="Doudna J."/>
            <person name="Cate J.H.D."/>
            <person name="Banfield J.F."/>
        </authorList>
    </citation>
    <scope>NUCLEOTIDE SEQUENCE [LARGE SCALE GENOMIC DNA]</scope>
    <source>
        <strain evidence="2">NC_groundwater_70_Ag_B-0.1um_54_66</strain>
    </source>
</reference>
<gene>
    <name evidence="2" type="ORF">HYS17_03280</name>
</gene>
<organism evidence="2 3">
    <name type="scientific">Micavibrio aeruginosavorus</name>
    <dbReference type="NCBI Taxonomy" id="349221"/>
    <lineage>
        <taxon>Bacteria</taxon>
        <taxon>Pseudomonadati</taxon>
        <taxon>Bdellovibrionota</taxon>
        <taxon>Bdellovibrionia</taxon>
        <taxon>Bdellovibrionales</taxon>
        <taxon>Pseudobdellovibrionaceae</taxon>
        <taxon>Micavibrio</taxon>
    </lineage>
</organism>
<dbReference type="AlphaFoldDB" id="A0A7T5R3J0"/>